<evidence type="ECO:0000313" key="2">
    <source>
        <dbReference type="EMBL" id="KDQ16634.1"/>
    </source>
</evidence>
<organism evidence="2 3">
    <name type="scientific">Botryobasidium botryosum (strain FD-172 SS1)</name>
    <dbReference type="NCBI Taxonomy" id="930990"/>
    <lineage>
        <taxon>Eukaryota</taxon>
        <taxon>Fungi</taxon>
        <taxon>Dikarya</taxon>
        <taxon>Basidiomycota</taxon>
        <taxon>Agaricomycotina</taxon>
        <taxon>Agaricomycetes</taxon>
        <taxon>Cantharellales</taxon>
        <taxon>Botryobasidiaceae</taxon>
        <taxon>Botryobasidium</taxon>
    </lineage>
</organism>
<dbReference type="AlphaFoldDB" id="A0A067MM51"/>
<name>A0A067MM51_BOTB1</name>
<feature type="compositionally biased region" description="Pro residues" evidence="1">
    <location>
        <begin position="186"/>
        <end position="202"/>
    </location>
</feature>
<keyword evidence="3" id="KW-1185">Reference proteome</keyword>
<dbReference type="EMBL" id="KL198026">
    <property type="protein sequence ID" value="KDQ16634.1"/>
    <property type="molecule type" value="Genomic_DNA"/>
</dbReference>
<protein>
    <submittedName>
        <fullName evidence="2">Uncharacterized protein</fullName>
    </submittedName>
</protein>
<reference evidence="3" key="1">
    <citation type="journal article" date="2014" name="Proc. Natl. Acad. Sci. U.S.A.">
        <title>Extensive sampling of basidiomycete genomes demonstrates inadequacy of the white-rot/brown-rot paradigm for wood decay fungi.</title>
        <authorList>
            <person name="Riley R."/>
            <person name="Salamov A.A."/>
            <person name="Brown D.W."/>
            <person name="Nagy L.G."/>
            <person name="Floudas D."/>
            <person name="Held B.W."/>
            <person name="Levasseur A."/>
            <person name="Lombard V."/>
            <person name="Morin E."/>
            <person name="Otillar R."/>
            <person name="Lindquist E.A."/>
            <person name="Sun H."/>
            <person name="LaButti K.M."/>
            <person name="Schmutz J."/>
            <person name="Jabbour D."/>
            <person name="Luo H."/>
            <person name="Baker S.E."/>
            <person name="Pisabarro A.G."/>
            <person name="Walton J.D."/>
            <person name="Blanchette R.A."/>
            <person name="Henrissat B."/>
            <person name="Martin F."/>
            <person name="Cullen D."/>
            <person name="Hibbett D.S."/>
            <person name="Grigoriev I.V."/>
        </authorList>
    </citation>
    <scope>NUCLEOTIDE SEQUENCE [LARGE SCALE GENOMIC DNA]</scope>
    <source>
        <strain evidence="3">FD-172 SS1</strain>
    </source>
</reference>
<accession>A0A067MM51</accession>
<sequence length="219" mass="23096">MTRLARAEGGPTGEEAIQALTPHILNLARSVDQVTAESIRMLQTELTAIHGTRPIPQHLANYVRTRMVPEFPISDEILVHLVREMHKIEFGTQVRSNPALRAMLQDAVNRGYAKSVAQAQAQALAQAQVQAQAPQAAAVSADGVVSDGGAGATQAALPTPGSSAVPAGEPLPPAAAQLQLQSQTLPQPPSQPIAAPIPPPEPLKQIYQTFSNVRLGDVD</sequence>
<proteinExistence type="predicted"/>
<gene>
    <name evidence="2" type="ORF">BOTBODRAFT_236737</name>
</gene>
<dbReference type="InParanoid" id="A0A067MM51"/>
<evidence type="ECO:0000313" key="3">
    <source>
        <dbReference type="Proteomes" id="UP000027195"/>
    </source>
</evidence>
<dbReference type="Proteomes" id="UP000027195">
    <property type="component" value="Unassembled WGS sequence"/>
</dbReference>
<evidence type="ECO:0000256" key="1">
    <source>
        <dbReference type="SAM" id="MobiDB-lite"/>
    </source>
</evidence>
<feature type="compositionally biased region" description="Low complexity" evidence="1">
    <location>
        <begin position="174"/>
        <end position="185"/>
    </location>
</feature>
<feature type="region of interest" description="Disordered" evidence="1">
    <location>
        <begin position="150"/>
        <end position="203"/>
    </location>
</feature>
<dbReference type="HOGENOM" id="CLU_1261299_0_0_1"/>